<dbReference type="SUPFAM" id="SSF56801">
    <property type="entry name" value="Acetyl-CoA synthetase-like"/>
    <property type="match status" value="1"/>
</dbReference>
<sequence>MAERKYNPPRNWEEEFAAYLNENKTLACLMLKKAEEFADFDILTHKVNGKWVSLKWKDFAEQICAVAKALIEMDILHPGEMGGIFSANRAEWAIADLGILSIRAVSVPIYATNSVEEALHIVNDAEIRILFVGDQEQYDRAKKVIADNAFLKKIVAFDRDIKITGEDSMYFDELLAVGRRAPQDATLQERLNTANPDDRLTLIYTSGTTDTPKGAVHTHRTFMSGIYPSSMRFPHTGPQHVSLAILPLSHIFERMWSYGCMSVGIRIAYCSDPKQFLEVMTDIKPHFMTSVPRIWEKVYGSIHEGLKTAPLIKQKMFTWAERVAIEVYRNKAAGKVSNKLLLAQHTLADALVMKKVRKTLGSERCDTYHVGGVALAPEINEFFLAFGINIIQGFGLTEFFPVCVGFSNNGKIGECGPMIPMVEARISAEGEIQLKGAMCMTGYHNRPEATAACFSEDGWFKTQDIGILTVEKKNGEDLVYIKITDRIKDIIITSGGKNISPQQIEMLFGQNLFIEQFVVIGDNRKYLSALVVPNFIILKDYCQKNGLAYSSHDDLISNPEVVKFYAGIIAERNELLGRVEQIKKFTLLLHELTQEGGELTPTMKLKRKVIGEKYRYEIGRMYES</sequence>
<evidence type="ECO:0000256" key="4">
    <source>
        <dbReference type="ARBA" id="ARBA00032875"/>
    </source>
</evidence>
<evidence type="ECO:0000256" key="1">
    <source>
        <dbReference type="ARBA" id="ARBA00022598"/>
    </source>
</evidence>
<accession>A0A0E4G8M9</accession>
<dbReference type="GO" id="GO:0004467">
    <property type="term" value="F:long-chain fatty acid-CoA ligase activity"/>
    <property type="evidence" value="ECO:0007669"/>
    <property type="project" value="TreeGrafter"/>
</dbReference>
<dbReference type="InterPro" id="IPR000873">
    <property type="entry name" value="AMP-dep_synth/lig_dom"/>
</dbReference>
<keyword evidence="2" id="KW-0276">Fatty acid metabolism</keyword>
<dbReference type="Proteomes" id="UP000045545">
    <property type="component" value="Unassembled WGS sequence"/>
</dbReference>
<evidence type="ECO:0000313" key="7">
    <source>
        <dbReference type="Proteomes" id="UP000045545"/>
    </source>
</evidence>
<dbReference type="PANTHER" id="PTHR43272:SF32">
    <property type="entry name" value="AMP-DEPENDENT SYNTHETASE_LIGASE DOMAIN-CONTAINING PROTEIN"/>
    <property type="match status" value="1"/>
</dbReference>
<keyword evidence="3" id="KW-0443">Lipid metabolism</keyword>
<dbReference type="Pfam" id="PF00501">
    <property type="entry name" value="AMP-binding"/>
    <property type="match status" value="1"/>
</dbReference>
<evidence type="ECO:0000256" key="3">
    <source>
        <dbReference type="ARBA" id="ARBA00023098"/>
    </source>
</evidence>
<dbReference type="GO" id="GO:0016020">
    <property type="term" value="C:membrane"/>
    <property type="evidence" value="ECO:0007669"/>
    <property type="project" value="TreeGrafter"/>
</dbReference>
<gene>
    <name evidence="6" type="ORF">19</name>
</gene>
<keyword evidence="1 6" id="KW-0436">Ligase</keyword>
<protein>
    <recommendedName>
        <fullName evidence="4">Acyl-CoA synthetase</fullName>
    </recommendedName>
</protein>
<dbReference type="Pfam" id="PF23562">
    <property type="entry name" value="AMP-binding_C_3"/>
    <property type="match status" value="1"/>
</dbReference>
<dbReference type="EMBL" id="CGIH01000001">
    <property type="protein sequence ID" value="CFW95985.1"/>
    <property type="molecule type" value="Genomic_DNA"/>
</dbReference>
<evidence type="ECO:0000259" key="5">
    <source>
        <dbReference type="Pfam" id="PF00501"/>
    </source>
</evidence>
<dbReference type="PANTHER" id="PTHR43272">
    <property type="entry name" value="LONG-CHAIN-FATTY-ACID--COA LIGASE"/>
    <property type="match status" value="1"/>
</dbReference>
<organism evidence="6 7">
    <name type="scientific">Syntrophomonas zehnderi OL-4</name>
    <dbReference type="NCBI Taxonomy" id="690567"/>
    <lineage>
        <taxon>Bacteria</taxon>
        <taxon>Bacillati</taxon>
        <taxon>Bacillota</taxon>
        <taxon>Clostridia</taxon>
        <taxon>Eubacteriales</taxon>
        <taxon>Syntrophomonadaceae</taxon>
        <taxon>Syntrophomonas</taxon>
    </lineage>
</organism>
<name>A0A0E4G8M9_9FIRM</name>
<dbReference type="AlphaFoldDB" id="A0A0E4G8M9"/>
<feature type="domain" description="AMP-dependent synthetase/ligase" evidence="5">
    <location>
        <begin position="34"/>
        <end position="443"/>
    </location>
</feature>
<dbReference type="Gene3D" id="3.40.50.12780">
    <property type="entry name" value="N-terminal domain of ligase-like"/>
    <property type="match status" value="1"/>
</dbReference>
<keyword evidence="7" id="KW-1185">Reference proteome</keyword>
<dbReference type="OrthoDB" id="9778383at2"/>
<evidence type="ECO:0000256" key="2">
    <source>
        <dbReference type="ARBA" id="ARBA00022832"/>
    </source>
</evidence>
<dbReference type="STRING" id="690567.19"/>
<evidence type="ECO:0000313" key="6">
    <source>
        <dbReference type="EMBL" id="CFW95985.1"/>
    </source>
</evidence>
<dbReference type="RefSeq" id="WP_046494508.1">
    <property type="nucleotide sequence ID" value="NZ_CGIH01000001.1"/>
</dbReference>
<dbReference type="CDD" id="cd05907">
    <property type="entry name" value="VL_LC_FACS_like"/>
    <property type="match status" value="1"/>
</dbReference>
<reference evidence="6 7" key="1">
    <citation type="submission" date="2015-03" db="EMBL/GenBank/DDBJ databases">
        <authorList>
            <person name="Murphy D."/>
        </authorList>
    </citation>
    <scope>NUCLEOTIDE SEQUENCE [LARGE SCALE GENOMIC DNA]</scope>
    <source>
        <strain evidence="6 7">OL-4</strain>
    </source>
</reference>
<dbReference type="InterPro" id="IPR042099">
    <property type="entry name" value="ANL_N_sf"/>
</dbReference>
<proteinExistence type="predicted"/>